<protein>
    <recommendedName>
        <fullName evidence="5">DUF4124 domain-containing protein</fullName>
    </recommendedName>
</protein>
<dbReference type="AlphaFoldDB" id="A0AAE4BYN4"/>
<feature type="signal peptide" evidence="2">
    <location>
        <begin position="1"/>
        <end position="29"/>
    </location>
</feature>
<evidence type="ECO:0000313" key="3">
    <source>
        <dbReference type="EMBL" id="MDR6427127.1"/>
    </source>
</evidence>
<gene>
    <name evidence="3" type="ORF">J2738_003265</name>
</gene>
<comment type="caution">
    <text evidence="3">The sequence shown here is derived from an EMBL/GenBank/DDBJ whole genome shotgun (WGS) entry which is preliminary data.</text>
</comment>
<feature type="region of interest" description="Disordered" evidence="1">
    <location>
        <begin position="48"/>
        <end position="164"/>
    </location>
</feature>
<dbReference type="RefSeq" id="WP_145740336.1">
    <property type="nucleotide sequence ID" value="NZ_JAUSRU010000013.1"/>
</dbReference>
<feature type="chain" id="PRO_5042237002" description="DUF4124 domain-containing protein" evidence="2">
    <location>
        <begin position="30"/>
        <end position="164"/>
    </location>
</feature>
<dbReference type="PROSITE" id="PS51257">
    <property type="entry name" value="PROKAR_LIPOPROTEIN"/>
    <property type="match status" value="1"/>
</dbReference>
<accession>A0AAE4BYN4</accession>
<feature type="compositionally biased region" description="Basic and acidic residues" evidence="1">
    <location>
        <begin position="54"/>
        <end position="114"/>
    </location>
</feature>
<evidence type="ECO:0000256" key="2">
    <source>
        <dbReference type="SAM" id="SignalP"/>
    </source>
</evidence>
<evidence type="ECO:0000256" key="1">
    <source>
        <dbReference type="SAM" id="MobiDB-lite"/>
    </source>
</evidence>
<proteinExistence type="predicted"/>
<evidence type="ECO:0008006" key="5">
    <source>
        <dbReference type="Google" id="ProtNLM"/>
    </source>
</evidence>
<feature type="compositionally biased region" description="Low complexity" evidence="1">
    <location>
        <begin position="115"/>
        <end position="128"/>
    </location>
</feature>
<evidence type="ECO:0000313" key="4">
    <source>
        <dbReference type="Proteomes" id="UP001184828"/>
    </source>
</evidence>
<organism evidence="3 4">
    <name type="scientific">Variovorax paradoxus</name>
    <dbReference type="NCBI Taxonomy" id="34073"/>
    <lineage>
        <taxon>Bacteria</taxon>
        <taxon>Pseudomonadati</taxon>
        <taxon>Pseudomonadota</taxon>
        <taxon>Betaproteobacteria</taxon>
        <taxon>Burkholderiales</taxon>
        <taxon>Comamonadaceae</taxon>
        <taxon>Variovorax</taxon>
    </lineage>
</organism>
<name>A0AAE4BYN4_VARPD</name>
<keyword evidence="2" id="KW-0732">Signal</keyword>
<dbReference type="Proteomes" id="UP001184828">
    <property type="component" value="Unassembled WGS sequence"/>
</dbReference>
<sequence length="164" mass="18022">MTNKTRARKAMGAALLLAACGTFWMPAAAQGRSETYRCGNTYTDRPCEGGKQLALDDARTEADRRAADAATRRAEQRADQLERIRLSQEKEAYERSRRSAHDARQAAMAERRLASSEQLARARAQRLGAEPRKSSPRFSGAANDRPAAAQGNSRRKKRNDSGAG</sequence>
<dbReference type="EMBL" id="JAVDQZ010000004">
    <property type="protein sequence ID" value="MDR6427127.1"/>
    <property type="molecule type" value="Genomic_DNA"/>
</dbReference>
<reference evidence="3" key="1">
    <citation type="submission" date="2023-07" db="EMBL/GenBank/DDBJ databases">
        <title>Sorghum-associated microbial communities from plants grown in Nebraska, USA.</title>
        <authorList>
            <person name="Schachtman D."/>
        </authorList>
    </citation>
    <scope>NUCLEOTIDE SEQUENCE</scope>
    <source>
        <strain evidence="3">DS2114</strain>
    </source>
</reference>